<gene>
    <name evidence="2" type="ORF">SAMN04487943_103146</name>
</gene>
<reference evidence="3" key="1">
    <citation type="submission" date="2016-10" db="EMBL/GenBank/DDBJ databases">
        <authorList>
            <person name="Varghese N."/>
            <person name="Submissions S."/>
        </authorList>
    </citation>
    <scope>NUCLEOTIDE SEQUENCE [LARGE SCALE GENOMIC DNA]</scope>
    <source>
        <strain evidence="3">CGMCC 1.4250</strain>
    </source>
</reference>
<dbReference type="Proteomes" id="UP000198565">
    <property type="component" value="Unassembled WGS sequence"/>
</dbReference>
<evidence type="ECO:0000313" key="3">
    <source>
        <dbReference type="Proteomes" id="UP000198565"/>
    </source>
</evidence>
<evidence type="ECO:0000313" key="2">
    <source>
        <dbReference type="EMBL" id="SFL69603.1"/>
    </source>
</evidence>
<dbReference type="RefSeq" id="WP_091482680.1">
    <property type="nucleotide sequence ID" value="NZ_FOTR01000003.1"/>
</dbReference>
<keyword evidence="1" id="KW-0175">Coiled coil</keyword>
<dbReference type="OrthoDB" id="2889298at2"/>
<dbReference type="AlphaFoldDB" id="A0A1I4JTM8"/>
<sequence length="55" mass="6724">MDIQKIEEEINQLKDRLSYLENCMQHIQQNCDHHFKGNPFYEICSKCKKVNVLYY</sequence>
<name>A0A1I4JTM8_9BACI</name>
<keyword evidence="3" id="KW-1185">Reference proteome</keyword>
<evidence type="ECO:0008006" key="4">
    <source>
        <dbReference type="Google" id="ProtNLM"/>
    </source>
</evidence>
<accession>A0A1I4JTM8</accession>
<organism evidence="2 3">
    <name type="scientific">Gracilibacillus orientalis</name>
    <dbReference type="NCBI Taxonomy" id="334253"/>
    <lineage>
        <taxon>Bacteria</taxon>
        <taxon>Bacillati</taxon>
        <taxon>Bacillota</taxon>
        <taxon>Bacilli</taxon>
        <taxon>Bacillales</taxon>
        <taxon>Bacillaceae</taxon>
        <taxon>Gracilibacillus</taxon>
    </lineage>
</organism>
<evidence type="ECO:0000256" key="1">
    <source>
        <dbReference type="SAM" id="Coils"/>
    </source>
</evidence>
<protein>
    <recommendedName>
        <fullName evidence="4">Serine protease</fullName>
    </recommendedName>
</protein>
<feature type="coiled-coil region" evidence="1">
    <location>
        <begin position="3"/>
        <end position="30"/>
    </location>
</feature>
<proteinExistence type="predicted"/>
<dbReference type="EMBL" id="FOTR01000003">
    <property type="protein sequence ID" value="SFL69603.1"/>
    <property type="molecule type" value="Genomic_DNA"/>
</dbReference>